<accession>A0A444Z471</accession>
<dbReference type="EMBL" id="SDMP01000015">
    <property type="protein sequence ID" value="RYR08998.1"/>
    <property type="molecule type" value="Genomic_DNA"/>
</dbReference>
<reference evidence="1 2" key="1">
    <citation type="submission" date="2019-01" db="EMBL/GenBank/DDBJ databases">
        <title>Sequencing of cultivated peanut Arachis hypogaea provides insights into genome evolution and oil improvement.</title>
        <authorList>
            <person name="Chen X."/>
        </authorList>
    </citation>
    <scope>NUCLEOTIDE SEQUENCE [LARGE SCALE GENOMIC DNA]</scope>
    <source>
        <strain evidence="2">cv. Fuhuasheng</strain>
        <tissue evidence="1">Leaves</tissue>
    </source>
</reference>
<comment type="caution">
    <text evidence="1">The sequence shown here is derived from an EMBL/GenBank/DDBJ whole genome shotgun (WGS) entry which is preliminary data.</text>
</comment>
<gene>
    <name evidence="1" type="ORF">Ahy_B05g076947</name>
</gene>
<evidence type="ECO:0000313" key="1">
    <source>
        <dbReference type="EMBL" id="RYR08998.1"/>
    </source>
</evidence>
<evidence type="ECO:0008006" key="3">
    <source>
        <dbReference type="Google" id="ProtNLM"/>
    </source>
</evidence>
<sequence>MAGGSMKNKKKKNVAKTIREKGTVSVEYEYPLNLLPHDIWVRIAMTVALYSIKDLFNMQATCKVFLDAARYDAVYKEASMLELLIVSFLYYYGRPEHRFIECCAEAGNPVALLRVGMTEFVWIGHCDSDSGALERCREVFKQVEVKLLDPGLPEVCWSTNCRTRGTMGDVEDLSRVSCVQCLADYEVRVFRELFVSNKNVYSGVCVSQVCCLCFSYLVLPYEALSPLLLRIYAWLSSY</sequence>
<proteinExistence type="predicted"/>
<dbReference type="AlphaFoldDB" id="A0A444Z471"/>
<protein>
    <recommendedName>
        <fullName evidence="3">F-box domain-containing protein</fullName>
    </recommendedName>
</protein>
<evidence type="ECO:0000313" key="2">
    <source>
        <dbReference type="Proteomes" id="UP000289738"/>
    </source>
</evidence>
<organism evidence="1 2">
    <name type="scientific">Arachis hypogaea</name>
    <name type="common">Peanut</name>
    <dbReference type="NCBI Taxonomy" id="3818"/>
    <lineage>
        <taxon>Eukaryota</taxon>
        <taxon>Viridiplantae</taxon>
        <taxon>Streptophyta</taxon>
        <taxon>Embryophyta</taxon>
        <taxon>Tracheophyta</taxon>
        <taxon>Spermatophyta</taxon>
        <taxon>Magnoliopsida</taxon>
        <taxon>eudicotyledons</taxon>
        <taxon>Gunneridae</taxon>
        <taxon>Pentapetalae</taxon>
        <taxon>rosids</taxon>
        <taxon>fabids</taxon>
        <taxon>Fabales</taxon>
        <taxon>Fabaceae</taxon>
        <taxon>Papilionoideae</taxon>
        <taxon>50 kb inversion clade</taxon>
        <taxon>dalbergioids sensu lato</taxon>
        <taxon>Dalbergieae</taxon>
        <taxon>Pterocarpus clade</taxon>
        <taxon>Arachis</taxon>
    </lineage>
</organism>
<dbReference type="Proteomes" id="UP000289738">
    <property type="component" value="Chromosome B05"/>
</dbReference>
<name>A0A444Z471_ARAHY</name>
<keyword evidence="2" id="KW-1185">Reference proteome</keyword>